<evidence type="ECO:0000313" key="1">
    <source>
        <dbReference type="EMBL" id="EPB84838.1"/>
    </source>
</evidence>
<dbReference type="InParanoid" id="S2JQF7"/>
<keyword evidence="2" id="KW-1185">Reference proteome</keyword>
<dbReference type="AlphaFoldDB" id="S2JQF7"/>
<evidence type="ECO:0000313" key="2">
    <source>
        <dbReference type="Proteomes" id="UP000014254"/>
    </source>
</evidence>
<dbReference type="VEuPathDB" id="FungiDB:HMPREF1544_08408"/>
<dbReference type="OrthoDB" id="2272687at2759"/>
<organism evidence="1 2">
    <name type="scientific">Mucor circinelloides f. circinelloides (strain 1006PhL)</name>
    <name type="common">Mucormycosis agent</name>
    <name type="synonym">Calyptromyces circinelloides</name>
    <dbReference type="NCBI Taxonomy" id="1220926"/>
    <lineage>
        <taxon>Eukaryota</taxon>
        <taxon>Fungi</taxon>
        <taxon>Fungi incertae sedis</taxon>
        <taxon>Mucoromycota</taxon>
        <taxon>Mucoromycotina</taxon>
        <taxon>Mucoromycetes</taxon>
        <taxon>Mucorales</taxon>
        <taxon>Mucorineae</taxon>
        <taxon>Mucoraceae</taxon>
        <taxon>Mucor</taxon>
    </lineage>
</organism>
<evidence type="ECO:0008006" key="3">
    <source>
        <dbReference type="Google" id="ProtNLM"/>
    </source>
</evidence>
<name>S2JQF7_MUCC1</name>
<reference evidence="2" key="1">
    <citation type="submission" date="2013-05" db="EMBL/GenBank/DDBJ databases">
        <title>The Genome sequence of Mucor circinelloides f. circinelloides 1006PhL.</title>
        <authorList>
            <consortium name="The Broad Institute Genomics Platform"/>
            <person name="Cuomo C."/>
            <person name="Earl A."/>
            <person name="Findley K."/>
            <person name="Lee S.C."/>
            <person name="Walker B."/>
            <person name="Young S."/>
            <person name="Zeng Q."/>
            <person name="Gargeya S."/>
            <person name="Fitzgerald M."/>
            <person name="Haas B."/>
            <person name="Abouelleil A."/>
            <person name="Allen A.W."/>
            <person name="Alvarado L."/>
            <person name="Arachchi H.M."/>
            <person name="Berlin A.M."/>
            <person name="Chapman S.B."/>
            <person name="Gainer-Dewar J."/>
            <person name="Goldberg J."/>
            <person name="Griggs A."/>
            <person name="Gujja S."/>
            <person name="Hansen M."/>
            <person name="Howarth C."/>
            <person name="Imamovic A."/>
            <person name="Ireland A."/>
            <person name="Larimer J."/>
            <person name="McCowan C."/>
            <person name="Murphy C."/>
            <person name="Pearson M."/>
            <person name="Poon T.W."/>
            <person name="Priest M."/>
            <person name="Roberts A."/>
            <person name="Saif S."/>
            <person name="Shea T."/>
            <person name="Sisk P."/>
            <person name="Sykes S."/>
            <person name="Wortman J."/>
            <person name="Nusbaum C."/>
            <person name="Birren B."/>
        </authorList>
    </citation>
    <scope>NUCLEOTIDE SEQUENCE [LARGE SCALE GENOMIC DNA]</scope>
    <source>
        <strain evidence="2">1006PhL</strain>
    </source>
</reference>
<dbReference type="Proteomes" id="UP000014254">
    <property type="component" value="Unassembled WGS sequence"/>
</dbReference>
<dbReference type="eggNOG" id="ENOG502R8SN">
    <property type="taxonomic scope" value="Eukaryota"/>
</dbReference>
<gene>
    <name evidence="1" type="ORF">HMPREF1544_08408</name>
</gene>
<dbReference type="EMBL" id="KE124028">
    <property type="protein sequence ID" value="EPB84838.1"/>
    <property type="molecule type" value="Genomic_DNA"/>
</dbReference>
<dbReference type="OMA" id="ERFNCRY"/>
<accession>S2JQF7</accession>
<protein>
    <recommendedName>
        <fullName evidence="3">OTU domain-containing protein</fullName>
    </recommendedName>
</protein>
<proteinExistence type="predicted"/>
<sequence>MKQVVGHFNPLPDENCGFRALALAITGNQEQYKLLKAKVIAILNKKNLFYQQIYGNSQDNWFQFPEMLPRSMPVPWRATLKERSFATKIFVSPCSSASTPLESRDLQPNSQAIMDDLGVDGNTQDLLTYLKSVSHDVCLVAIDFAGITTRSKDIIKLVETNPSLKKIAIETFAQCNEVFIFNTEKLVEDNDLLQKFEDRNYFIQRSK</sequence>